<accession>A0A917TBJ4</accession>
<gene>
    <name evidence="2" type="ORF">GCM10011594_38290</name>
</gene>
<evidence type="ECO:0000256" key="1">
    <source>
        <dbReference type="SAM" id="MobiDB-lite"/>
    </source>
</evidence>
<sequence>MDEDAGVDDGVVADDGEVPDEATAGEEAGAEDAADEETVTDAEDAVDDDAVVVAAPLSWVHPETRPRTAAVASAAAARRPGRRADLVRPACTATPAPSTSLYQSRTAPG</sequence>
<dbReference type="AlphaFoldDB" id="A0A917TBJ4"/>
<keyword evidence="3" id="KW-1185">Reference proteome</keyword>
<feature type="region of interest" description="Disordered" evidence="1">
    <location>
        <begin position="1"/>
        <end position="46"/>
    </location>
</feature>
<comment type="caution">
    <text evidence="2">The sequence shown here is derived from an EMBL/GenBank/DDBJ whole genome shotgun (WGS) entry which is preliminary data.</text>
</comment>
<dbReference type="EMBL" id="BMNA01000013">
    <property type="protein sequence ID" value="GGM14571.1"/>
    <property type="molecule type" value="Genomic_DNA"/>
</dbReference>
<reference evidence="2" key="1">
    <citation type="journal article" date="2014" name="Int. J. Syst. Evol. Microbiol.">
        <title>Complete genome sequence of Corynebacterium casei LMG S-19264T (=DSM 44701T), isolated from a smear-ripened cheese.</title>
        <authorList>
            <consortium name="US DOE Joint Genome Institute (JGI-PGF)"/>
            <person name="Walter F."/>
            <person name="Albersmeier A."/>
            <person name="Kalinowski J."/>
            <person name="Ruckert C."/>
        </authorList>
    </citation>
    <scope>NUCLEOTIDE SEQUENCE</scope>
    <source>
        <strain evidence="2">CGMCC 4.7308</strain>
    </source>
</reference>
<organism evidence="2 3">
    <name type="scientific">Nakamurella endophytica</name>
    <dbReference type="NCBI Taxonomy" id="1748367"/>
    <lineage>
        <taxon>Bacteria</taxon>
        <taxon>Bacillati</taxon>
        <taxon>Actinomycetota</taxon>
        <taxon>Actinomycetes</taxon>
        <taxon>Nakamurellales</taxon>
        <taxon>Nakamurellaceae</taxon>
        <taxon>Nakamurella</taxon>
    </lineage>
</organism>
<evidence type="ECO:0000313" key="3">
    <source>
        <dbReference type="Proteomes" id="UP000655208"/>
    </source>
</evidence>
<protein>
    <submittedName>
        <fullName evidence="2">Uncharacterized protein</fullName>
    </submittedName>
</protein>
<name>A0A917TBJ4_9ACTN</name>
<dbReference type="Proteomes" id="UP000655208">
    <property type="component" value="Unassembled WGS sequence"/>
</dbReference>
<evidence type="ECO:0000313" key="2">
    <source>
        <dbReference type="EMBL" id="GGM14571.1"/>
    </source>
</evidence>
<reference evidence="2" key="2">
    <citation type="submission" date="2020-09" db="EMBL/GenBank/DDBJ databases">
        <authorList>
            <person name="Sun Q."/>
            <person name="Zhou Y."/>
        </authorList>
    </citation>
    <scope>NUCLEOTIDE SEQUENCE</scope>
    <source>
        <strain evidence="2">CGMCC 4.7308</strain>
    </source>
</reference>
<proteinExistence type="predicted"/>